<dbReference type="SUPFAM" id="SSF74650">
    <property type="entry name" value="Galactose mutarotase-like"/>
    <property type="match status" value="1"/>
</dbReference>
<comment type="catalytic activity">
    <reaction evidence="1">
        <text>Hydrolysis of terminal, non-reducing alpha-D-mannose residues in alpha-D-mannosides.</text>
        <dbReference type="EC" id="3.2.1.24"/>
    </reaction>
</comment>
<dbReference type="Pfam" id="PF07748">
    <property type="entry name" value="Glyco_hydro_38C"/>
    <property type="match status" value="1"/>
</dbReference>
<dbReference type="InterPro" id="IPR028995">
    <property type="entry name" value="Glyco_hydro_57/38_cen_sf"/>
</dbReference>
<dbReference type="InterPro" id="IPR011013">
    <property type="entry name" value="Gal_mutarotase_sf_dom"/>
</dbReference>
<dbReference type="InterPro" id="IPR015341">
    <property type="entry name" value="Glyco_hydro_38_cen"/>
</dbReference>
<evidence type="ECO:0000313" key="13">
    <source>
        <dbReference type="Proteomes" id="UP000286415"/>
    </source>
</evidence>
<evidence type="ECO:0000256" key="6">
    <source>
        <dbReference type="ARBA" id="ARBA00022833"/>
    </source>
</evidence>
<dbReference type="GO" id="GO:0004559">
    <property type="term" value="F:alpha-mannosidase activity"/>
    <property type="evidence" value="ECO:0007669"/>
    <property type="project" value="UniProtKB-EC"/>
</dbReference>
<keyword evidence="8" id="KW-0325">Glycoprotein</keyword>
<evidence type="ECO:0000256" key="10">
    <source>
        <dbReference type="RuleBase" id="RU361199"/>
    </source>
</evidence>
<evidence type="ECO:0000259" key="11">
    <source>
        <dbReference type="SMART" id="SM00872"/>
    </source>
</evidence>
<keyword evidence="13" id="KW-1185">Reference proteome</keyword>
<reference evidence="12 13" key="1">
    <citation type="journal article" date="2018" name="Biotechnol. Adv.">
        <title>Improved genomic resources and new bioinformatic workflow for the carcinogenic parasite Clonorchis sinensis: Biotechnological implications.</title>
        <authorList>
            <person name="Wang D."/>
            <person name="Korhonen P.K."/>
            <person name="Gasser R.B."/>
            <person name="Young N.D."/>
        </authorList>
    </citation>
    <scope>NUCLEOTIDE SEQUENCE [LARGE SCALE GENOMIC DNA]</scope>
    <source>
        <strain evidence="12">Cs-k2</strain>
    </source>
</reference>
<evidence type="ECO:0000256" key="1">
    <source>
        <dbReference type="ARBA" id="ARBA00000365"/>
    </source>
</evidence>
<dbReference type="InterPro" id="IPR037094">
    <property type="entry name" value="Glyco_hydro_38_cen_sf"/>
</dbReference>
<dbReference type="Pfam" id="PF01074">
    <property type="entry name" value="Glyco_hydro_38N"/>
    <property type="match status" value="1"/>
</dbReference>
<dbReference type="FunFam" id="3.20.110.10:FF:000001">
    <property type="entry name" value="Alpha-mannosidase"/>
    <property type="match status" value="1"/>
</dbReference>
<gene>
    <name evidence="12" type="ORF">CSKR_106225</name>
</gene>
<dbReference type="InterPro" id="IPR013780">
    <property type="entry name" value="Glyco_hydro_b"/>
</dbReference>
<dbReference type="SMART" id="SM00872">
    <property type="entry name" value="Alpha-mann_mid"/>
    <property type="match status" value="1"/>
</dbReference>
<dbReference type="Pfam" id="PF09261">
    <property type="entry name" value="Alpha-mann_mid"/>
    <property type="match status" value="1"/>
</dbReference>
<organism evidence="12 13">
    <name type="scientific">Clonorchis sinensis</name>
    <name type="common">Chinese liver fluke</name>
    <dbReference type="NCBI Taxonomy" id="79923"/>
    <lineage>
        <taxon>Eukaryota</taxon>
        <taxon>Metazoa</taxon>
        <taxon>Spiralia</taxon>
        <taxon>Lophotrochozoa</taxon>
        <taxon>Platyhelminthes</taxon>
        <taxon>Trematoda</taxon>
        <taxon>Digenea</taxon>
        <taxon>Opisthorchiida</taxon>
        <taxon>Opisthorchiata</taxon>
        <taxon>Opisthorchiidae</taxon>
        <taxon>Clonorchis</taxon>
    </lineage>
</organism>
<dbReference type="SUPFAM" id="SSF88713">
    <property type="entry name" value="Glycoside hydrolase/deacetylase"/>
    <property type="match status" value="1"/>
</dbReference>
<dbReference type="InterPro" id="IPR011330">
    <property type="entry name" value="Glyco_hydro/deAcase_b/a-brl"/>
</dbReference>
<dbReference type="EC" id="3.2.1.-" evidence="10"/>
<keyword evidence="6 10" id="KW-0862">Zinc</keyword>
<keyword evidence="10" id="KW-0732">Signal</keyword>
<dbReference type="OrthoDB" id="2016903at2759"/>
<dbReference type="FunFam" id="1.20.1270.50:FF:000002">
    <property type="entry name" value="Alpha-mannosidase"/>
    <property type="match status" value="1"/>
</dbReference>
<feature type="domain" description="Glycoside hydrolase family 38 central" evidence="11">
    <location>
        <begin position="375"/>
        <end position="459"/>
    </location>
</feature>
<dbReference type="PANTHER" id="PTHR11607">
    <property type="entry name" value="ALPHA-MANNOSIDASE"/>
    <property type="match status" value="1"/>
</dbReference>
<dbReference type="Gene3D" id="3.20.110.10">
    <property type="entry name" value="Glycoside hydrolase 38, N terminal domain"/>
    <property type="match status" value="1"/>
</dbReference>
<dbReference type="EMBL" id="NIRI02000013">
    <property type="protein sequence ID" value="KAG5453058.1"/>
    <property type="molecule type" value="Genomic_DNA"/>
</dbReference>
<feature type="chain" id="PRO_5035965511" description="Alpha-mannosidase" evidence="10">
    <location>
        <begin position="21"/>
        <end position="1073"/>
    </location>
</feature>
<dbReference type="FunFam" id="1.20.1270.50:FF:000003">
    <property type="entry name" value="Alpha-mannosidase"/>
    <property type="match status" value="1"/>
</dbReference>
<comment type="caution">
    <text evidence="12">The sequence shown here is derived from an EMBL/GenBank/DDBJ whole genome shotgun (WGS) entry which is preliminary data.</text>
</comment>
<dbReference type="InterPro" id="IPR011682">
    <property type="entry name" value="Glyco_hydro_38_C"/>
</dbReference>
<evidence type="ECO:0000256" key="3">
    <source>
        <dbReference type="ARBA" id="ARBA00012752"/>
    </source>
</evidence>
<dbReference type="Gene3D" id="2.60.40.1180">
    <property type="entry name" value="Golgi alpha-mannosidase II"/>
    <property type="match status" value="1"/>
</dbReference>
<reference evidence="12 13" key="2">
    <citation type="journal article" date="2021" name="Genomics">
        <title>High-quality reference genome for Clonorchis sinensis.</title>
        <authorList>
            <person name="Young N.D."/>
            <person name="Stroehlein A.J."/>
            <person name="Kinkar L."/>
            <person name="Wang T."/>
            <person name="Sohn W.M."/>
            <person name="Chang B.C.H."/>
            <person name="Kaur P."/>
            <person name="Weisz D."/>
            <person name="Dudchenko O."/>
            <person name="Aiden E.L."/>
            <person name="Korhonen P.K."/>
            <person name="Gasser R.B."/>
        </authorList>
    </citation>
    <scope>NUCLEOTIDE SEQUENCE [LARGE SCALE GENOMIC DNA]</scope>
    <source>
        <strain evidence="12">Cs-k2</strain>
    </source>
</reference>
<dbReference type="SUPFAM" id="SSF88688">
    <property type="entry name" value="Families 57/38 glycoside transferase middle domain"/>
    <property type="match status" value="1"/>
</dbReference>
<name>A0A8T1MVX7_CLOSI</name>
<keyword evidence="5 10" id="KW-0378">Hydrolase</keyword>
<evidence type="ECO:0000256" key="8">
    <source>
        <dbReference type="ARBA" id="ARBA00023180"/>
    </source>
</evidence>
<protein>
    <recommendedName>
        <fullName evidence="3 10">Alpha-mannosidase</fullName>
        <ecNumber evidence="10">3.2.1.-</ecNumber>
    </recommendedName>
</protein>
<dbReference type="CDD" id="cd10810">
    <property type="entry name" value="GH38N_AMII_LAM_like"/>
    <property type="match status" value="1"/>
</dbReference>
<dbReference type="Proteomes" id="UP000286415">
    <property type="component" value="Unassembled WGS sequence"/>
</dbReference>
<dbReference type="Gene3D" id="1.20.1270.50">
    <property type="entry name" value="Glycoside hydrolase family 38, central domain"/>
    <property type="match status" value="2"/>
</dbReference>
<keyword evidence="7" id="KW-1015">Disulfide bond</keyword>
<evidence type="ECO:0000256" key="2">
    <source>
        <dbReference type="ARBA" id="ARBA00009792"/>
    </source>
</evidence>
<proteinExistence type="inferred from homology"/>
<dbReference type="GO" id="GO:0030246">
    <property type="term" value="F:carbohydrate binding"/>
    <property type="evidence" value="ECO:0007669"/>
    <property type="project" value="InterPro"/>
</dbReference>
<dbReference type="InterPro" id="IPR050843">
    <property type="entry name" value="Glycosyl_Hydrlase_38"/>
</dbReference>
<evidence type="ECO:0000313" key="12">
    <source>
        <dbReference type="EMBL" id="KAG5453058.1"/>
    </source>
</evidence>
<comment type="similarity">
    <text evidence="2 10">Belongs to the glycosyl hydrolase 38 family.</text>
</comment>
<dbReference type="GO" id="GO:0046872">
    <property type="term" value="F:metal ion binding"/>
    <property type="evidence" value="ECO:0007669"/>
    <property type="project" value="UniProtKB-KW"/>
</dbReference>
<dbReference type="Gene3D" id="2.60.40.1360">
    <property type="match status" value="1"/>
</dbReference>
<evidence type="ECO:0000256" key="5">
    <source>
        <dbReference type="ARBA" id="ARBA00022801"/>
    </source>
</evidence>
<evidence type="ECO:0000256" key="9">
    <source>
        <dbReference type="ARBA" id="ARBA00023295"/>
    </source>
</evidence>
<dbReference type="GO" id="GO:0005764">
    <property type="term" value="C:lysosome"/>
    <property type="evidence" value="ECO:0007669"/>
    <property type="project" value="TreeGrafter"/>
</dbReference>
<dbReference type="Gene3D" id="2.70.98.30">
    <property type="entry name" value="Golgi alpha-mannosidase II, domain 4"/>
    <property type="match status" value="1"/>
</dbReference>
<dbReference type="PANTHER" id="PTHR11607:SF3">
    <property type="entry name" value="LYSOSOMAL ALPHA-MANNOSIDASE"/>
    <property type="match status" value="1"/>
</dbReference>
<comment type="cofactor">
    <cofactor evidence="10">
        <name>Zn(2+)</name>
        <dbReference type="ChEBI" id="CHEBI:29105"/>
    </cofactor>
    <text evidence="10">Binds 1 zinc ion per subunit.</text>
</comment>
<evidence type="ECO:0000256" key="7">
    <source>
        <dbReference type="ARBA" id="ARBA00023157"/>
    </source>
</evidence>
<keyword evidence="9 10" id="KW-0326">Glycosidase</keyword>
<keyword evidence="4 10" id="KW-0479">Metal-binding</keyword>
<dbReference type="GO" id="GO:0006013">
    <property type="term" value="P:mannose metabolic process"/>
    <property type="evidence" value="ECO:0007669"/>
    <property type="project" value="InterPro"/>
</dbReference>
<accession>A0A8T1MVX7</accession>
<dbReference type="InterPro" id="IPR000602">
    <property type="entry name" value="Glyco_hydro_38_N"/>
</dbReference>
<sequence length="1073" mass="121249">MKRILCLSVLFLLLFNKRSSISAYYLVNTQYNEDQESCESCNPWKSDLLNVHLIAHTHDDVGWLKTVDQYYYGSNNYIQKAGVQYILDTVVQALAADPERRFTYVEMAFFTRWWRAQSPRVKELVTRLVKSGRLQFALGAWSMADEATVHYADAIDQMTRGHDTLKRLFGDCGIPRVSWQIDPFGHSRDHAEIFRDSALDAVFFQRMDYREKLARRASKSMEVLWDTSIPQKDTSPGLFTSMFYDSYCYPATFCFDEKCYDPPIQDDPEMTGYNVNERVNQFLDYVNRVRQSFATNHIMVLMGCDFTYENANTNFKNTDKLIKYVNARQEQGSRINLLYSTPHCYTLAVNEAFNKSRKIERRRGDFFPYASGPSSYWTGFYTSRPALKGFIRQASTLLTMCEQINVFANRVAKSSNHGYRDPKEAMVDKLRQAMGVMQHHDAVTGTEKQHVADDYALTLSVASKSCQTVIADAMFDLIPNLRIMTGGEHPVFCDLLNISLCEATDGWIPYLNARGEGGVYIFVYNPTGWNLWSSWIRVPIYIDQSQITNTGVILKDLRDISQKLLPYQLLPITERTLQIPERKSSHHLANMEILFNIAAAGPPASPTGFTTFYLALKQPQSTPQSSASVFSKDFTSCSGVARLSQTTTLSLIRGSGEFPVVIRANHPQSGTDLNITVSLLYYFGETGGAQASGAYVFLPKGSSLIQKFPDPTVSFIKGACVEEAHLTYSAWASLVVRLYGDGDLEVEWTAGPIPDSWNQFSRELIVRYTVHGEGLRPKTSGEFFTDSSGRRLIRRVRNQRPDWNTSLTFVETQPVAGNYYPIINRIMLKGSAPTDNSVPAMGFAVYTDRAQGASSLRDGQVEIMLHRRLVRDDGYGVGEPLMEQGSDSKGLIVRGRHHLRLDELAIIEKEDPVASRLLTRTPVVSFAPVKQPPSSSGEWNALNISLPAQLHLLSLVAWPLLRSTARRTAPDQLLVRFEHLIPENGLSLPSEPYQLDVTYLFKGIRIIGAKEYTLTADQEKELAEAQRLRWPTENPNEAVWSHGHYVVRSTDDIILFLPLGSISTFILDYEHAG</sequence>
<dbReference type="AlphaFoldDB" id="A0A8T1MVX7"/>
<feature type="signal peptide" evidence="10">
    <location>
        <begin position="1"/>
        <end position="20"/>
    </location>
</feature>
<dbReference type="InterPro" id="IPR027291">
    <property type="entry name" value="Glyco_hydro_38_N_sf"/>
</dbReference>
<evidence type="ECO:0000256" key="4">
    <source>
        <dbReference type="ARBA" id="ARBA00022723"/>
    </source>
</evidence>